<feature type="compositionally biased region" description="Low complexity" evidence="1">
    <location>
        <begin position="1"/>
        <end position="43"/>
    </location>
</feature>
<organism evidence="2 3">
    <name type="scientific">Cladophialophora bantiana (strain ATCC 10958 / CBS 173.52 / CDC B-1940 / NIH 8579)</name>
    <name type="common">Xylohypha bantiana</name>
    <dbReference type="NCBI Taxonomy" id="1442370"/>
    <lineage>
        <taxon>Eukaryota</taxon>
        <taxon>Fungi</taxon>
        <taxon>Dikarya</taxon>
        <taxon>Ascomycota</taxon>
        <taxon>Pezizomycotina</taxon>
        <taxon>Eurotiomycetes</taxon>
        <taxon>Chaetothyriomycetidae</taxon>
        <taxon>Chaetothyriales</taxon>
        <taxon>Herpotrichiellaceae</taxon>
        <taxon>Cladophialophora</taxon>
    </lineage>
</organism>
<dbReference type="AlphaFoldDB" id="A0A0D2IHS1"/>
<evidence type="ECO:0000313" key="2">
    <source>
        <dbReference type="EMBL" id="KIW96274.1"/>
    </source>
</evidence>
<dbReference type="HOGENOM" id="CLU_1094165_0_0_1"/>
<dbReference type="VEuPathDB" id="FungiDB:Z519_03342"/>
<dbReference type="OrthoDB" id="10520215at2759"/>
<sequence length="254" mass="26920">MTTSSTTTSTTTITTSMIPTTTPTTTTTTTTTTTATTTTSSTTNAAPSPVCSENLKACTGSSDCISLDVVTDCTCYPRVSGCGAGDGVCLPTDQTGNNTPCTDDSNCPLLSYCGPTTSGSFCYATFPACVGEAPAKRMFRRDQDVLEEDRFSPSFSSVGPRYVGAIKIDPRVLRGIATLEHWTEYAADNGLVGPVFDLLEKHPLGFGVDTCFFDPVLEHNIVDLRQCIGSEIVIWELMELSSKVLAQAARTPVS</sequence>
<name>A0A0D2IHS1_CLAB1</name>
<evidence type="ECO:0000256" key="1">
    <source>
        <dbReference type="SAM" id="MobiDB-lite"/>
    </source>
</evidence>
<dbReference type="GeneID" id="27696270"/>
<gene>
    <name evidence="2" type="ORF">Z519_03342</name>
</gene>
<evidence type="ECO:0000313" key="3">
    <source>
        <dbReference type="Proteomes" id="UP000053789"/>
    </source>
</evidence>
<dbReference type="EMBL" id="KN846983">
    <property type="protein sequence ID" value="KIW96274.1"/>
    <property type="molecule type" value="Genomic_DNA"/>
</dbReference>
<proteinExistence type="predicted"/>
<accession>A0A0D2IHS1</accession>
<protein>
    <submittedName>
        <fullName evidence="2">Uncharacterized protein</fullName>
    </submittedName>
</protein>
<dbReference type="RefSeq" id="XP_016622943.1">
    <property type="nucleotide sequence ID" value="XM_016761093.1"/>
</dbReference>
<dbReference type="Proteomes" id="UP000053789">
    <property type="component" value="Unassembled WGS sequence"/>
</dbReference>
<feature type="region of interest" description="Disordered" evidence="1">
    <location>
        <begin position="1"/>
        <end position="47"/>
    </location>
</feature>
<reference evidence="2" key="1">
    <citation type="submission" date="2015-01" db="EMBL/GenBank/DDBJ databases">
        <title>The Genome Sequence of Cladophialophora bantiana CBS 173.52.</title>
        <authorList>
            <consortium name="The Broad Institute Genomics Platform"/>
            <person name="Cuomo C."/>
            <person name="de Hoog S."/>
            <person name="Gorbushina A."/>
            <person name="Stielow B."/>
            <person name="Teixiera M."/>
            <person name="Abouelleil A."/>
            <person name="Chapman S.B."/>
            <person name="Priest M."/>
            <person name="Young S.K."/>
            <person name="Wortman J."/>
            <person name="Nusbaum C."/>
            <person name="Birren B."/>
        </authorList>
    </citation>
    <scope>NUCLEOTIDE SEQUENCE [LARGE SCALE GENOMIC DNA]</scope>
    <source>
        <strain evidence="2">CBS 173.52</strain>
    </source>
</reference>
<keyword evidence="3" id="KW-1185">Reference proteome</keyword>